<dbReference type="RefSeq" id="WP_003617004.1">
    <property type="nucleotide sequence ID" value="NZ_BJNN01000009.1"/>
</dbReference>
<dbReference type="GO" id="GO:0046688">
    <property type="term" value="P:response to copper ion"/>
    <property type="evidence" value="ECO:0007669"/>
    <property type="project" value="InterPro"/>
</dbReference>
<dbReference type="Gene3D" id="2.60.40.1220">
    <property type="match status" value="1"/>
</dbReference>
<feature type="chain" id="PRO_5043666531" evidence="3">
    <location>
        <begin position="28"/>
        <end position="131"/>
    </location>
</feature>
<dbReference type="GO" id="GO:0005507">
    <property type="term" value="F:copper ion binding"/>
    <property type="evidence" value="ECO:0007669"/>
    <property type="project" value="InterPro"/>
</dbReference>
<evidence type="ECO:0000313" key="6">
    <source>
        <dbReference type="EMBL" id="MCJ8354511.1"/>
    </source>
</evidence>
<keyword evidence="1 3" id="KW-0732">Signal</keyword>
<feature type="domain" description="CopC" evidence="4">
    <location>
        <begin position="30"/>
        <end position="122"/>
    </location>
</feature>
<dbReference type="Pfam" id="PF04234">
    <property type="entry name" value="CopC"/>
    <property type="match status" value="1"/>
</dbReference>
<feature type="signal peptide" evidence="3">
    <location>
        <begin position="1"/>
        <end position="27"/>
    </location>
</feature>
<dbReference type="SUPFAM" id="SSF81296">
    <property type="entry name" value="E set domains"/>
    <property type="match status" value="1"/>
</dbReference>
<evidence type="ECO:0000313" key="7">
    <source>
        <dbReference type="Proteomes" id="UP000319478"/>
    </source>
</evidence>
<dbReference type="GO" id="GO:0042597">
    <property type="term" value="C:periplasmic space"/>
    <property type="evidence" value="ECO:0007669"/>
    <property type="project" value="InterPro"/>
</dbReference>
<dbReference type="EMBL" id="JAIBCX010000028">
    <property type="protein sequence ID" value="MCJ8354511.1"/>
    <property type="molecule type" value="Genomic_DNA"/>
</dbReference>
<accession>A0AAW5ERP7</accession>
<reference evidence="5 7" key="1">
    <citation type="submission" date="2019-06" db="EMBL/GenBank/DDBJ databases">
        <title>Whole genome shotgun sequence of Komagataeibacter hansenii NBRC 14820.</title>
        <authorList>
            <person name="Hosoyama A."/>
            <person name="Uohara A."/>
            <person name="Ohji S."/>
            <person name="Ichikawa N."/>
        </authorList>
    </citation>
    <scope>NUCLEOTIDE SEQUENCE [LARGE SCALE GENOMIC DNA]</scope>
    <source>
        <strain evidence="5 7">NBRC 14820</strain>
    </source>
</reference>
<evidence type="ECO:0000313" key="5">
    <source>
        <dbReference type="EMBL" id="GEC62234.1"/>
    </source>
</evidence>
<dbReference type="AlphaFoldDB" id="A0AAW5ERP7"/>
<keyword evidence="7" id="KW-1185">Reference proteome</keyword>
<dbReference type="InterPro" id="IPR014755">
    <property type="entry name" value="Cu-Rt/internalin_Ig-like"/>
</dbReference>
<evidence type="ECO:0000259" key="4">
    <source>
        <dbReference type="Pfam" id="PF04234"/>
    </source>
</evidence>
<evidence type="ECO:0000256" key="2">
    <source>
        <dbReference type="ARBA" id="ARBA00023008"/>
    </source>
</evidence>
<dbReference type="GeneID" id="61365873"/>
<comment type="caution">
    <text evidence="6">The sequence shown here is derived from an EMBL/GenBank/DDBJ whole genome shotgun (WGS) entry which is preliminary data.</text>
</comment>
<protein>
    <submittedName>
        <fullName evidence="6">Copper resistance protein CopC</fullName>
    </submittedName>
</protein>
<name>A0AAW5ERP7_NOVHA</name>
<sequence>MRHSFSILPMCLAAGLFCLGLGRSAWANPSLVHAMPAAHQAVAAGTVTIRLDFNAVIDPFPTRLVLLGPSGVPQLLLASPKDDEQQVITVDVPLTIPGDYVLQWRAGGKGSGTSHGDVPFRVVAATAGAAR</sequence>
<proteinExistence type="predicted"/>
<dbReference type="EMBL" id="BJNN01000009">
    <property type="protein sequence ID" value="GEC62234.1"/>
    <property type="molecule type" value="Genomic_DNA"/>
</dbReference>
<dbReference type="Proteomes" id="UP000319478">
    <property type="component" value="Unassembled WGS sequence"/>
</dbReference>
<dbReference type="InterPro" id="IPR014756">
    <property type="entry name" value="Ig_E-set"/>
</dbReference>
<reference evidence="6" key="2">
    <citation type="journal article" date="2021" name="Polymers (Basel)">
        <title>Highly Stretchable Bacterial Cellulose Produced by Komagataeibacter hansenii SI1.</title>
        <authorList>
            <person name="Cielecka I."/>
            <person name="Ryngajllo M."/>
            <person name="Maniukiewicz W."/>
            <person name="Bielecki S."/>
        </authorList>
    </citation>
    <scope>NUCLEOTIDE SEQUENCE</scope>
    <source>
        <strain evidence="6">SI1</strain>
    </source>
</reference>
<dbReference type="InterPro" id="IPR007348">
    <property type="entry name" value="CopC_dom"/>
</dbReference>
<evidence type="ECO:0000313" key="8">
    <source>
        <dbReference type="Proteomes" id="UP001202887"/>
    </source>
</evidence>
<keyword evidence="2" id="KW-0186">Copper</keyword>
<dbReference type="Proteomes" id="UP001202887">
    <property type="component" value="Unassembled WGS sequence"/>
</dbReference>
<evidence type="ECO:0000256" key="3">
    <source>
        <dbReference type="SAM" id="SignalP"/>
    </source>
</evidence>
<reference evidence="6" key="3">
    <citation type="submission" date="2022-03" db="EMBL/GenBank/DDBJ databases">
        <authorList>
            <person name="Ryngajllo M."/>
            <person name="Jacek P."/>
            <person name="Kubiak K."/>
        </authorList>
    </citation>
    <scope>NUCLEOTIDE SEQUENCE</scope>
    <source>
        <strain evidence="6">SI1</strain>
    </source>
</reference>
<organism evidence="6 8">
    <name type="scientific">Novacetimonas hansenii</name>
    <name type="common">Komagataeibacter hansenii</name>
    <dbReference type="NCBI Taxonomy" id="436"/>
    <lineage>
        <taxon>Bacteria</taxon>
        <taxon>Pseudomonadati</taxon>
        <taxon>Pseudomonadota</taxon>
        <taxon>Alphaproteobacteria</taxon>
        <taxon>Acetobacterales</taxon>
        <taxon>Acetobacteraceae</taxon>
        <taxon>Novacetimonas</taxon>
    </lineage>
</organism>
<evidence type="ECO:0000256" key="1">
    <source>
        <dbReference type="ARBA" id="ARBA00022729"/>
    </source>
</evidence>
<gene>
    <name evidence="5" type="ORF">GHA01_00830</name>
    <name evidence="6" type="ORF">K1W68_11015</name>
</gene>